<evidence type="ECO:0000259" key="2">
    <source>
        <dbReference type="Pfam" id="PF08955"/>
    </source>
</evidence>
<accession>A0ABW3DFW0</accession>
<comment type="caution">
    <text evidence="3">The sequence shown here is derived from an EMBL/GenBank/DDBJ whole genome shotgun (WGS) entry which is preliminary data.</text>
</comment>
<evidence type="ECO:0000313" key="4">
    <source>
        <dbReference type="Proteomes" id="UP001597120"/>
    </source>
</evidence>
<reference evidence="4" key="1">
    <citation type="journal article" date="2019" name="Int. J. Syst. Evol. Microbiol.">
        <title>The Global Catalogue of Microorganisms (GCM) 10K type strain sequencing project: providing services to taxonomists for standard genome sequencing and annotation.</title>
        <authorList>
            <consortium name="The Broad Institute Genomics Platform"/>
            <consortium name="The Broad Institute Genome Sequencing Center for Infectious Disease"/>
            <person name="Wu L."/>
            <person name="Ma J."/>
        </authorList>
    </citation>
    <scope>NUCLEOTIDE SEQUENCE [LARGE SCALE GENOMIC DNA]</scope>
    <source>
        <strain evidence="4">CCUG 57263</strain>
    </source>
</reference>
<dbReference type="EMBL" id="JBHTIU010000074">
    <property type="protein sequence ID" value="MFD0871203.1"/>
    <property type="molecule type" value="Genomic_DNA"/>
</dbReference>
<dbReference type="Gene3D" id="3.30.70.1740">
    <property type="entry name" value="Bypass-of-forespore C, C-terminal domain"/>
    <property type="match status" value="1"/>
</dbReference>
<dbReference type="RefSeq" id="WP_379290134.1">
    <property type="nucleotide sequence ID" value="NZ_JBHTIU010000074.1"/>
</dbReference>
<keyword evidence="1" id="KW-0812">Transmembrane</keyword>
<organism evidence="3 4">
    <name type="scientific">Paenibacillus residui</name>
    <dbReference type="NCBI Taxonomy" id="629724"/>
    <lineage>
        <taxon>Bacteria</taxon>
        <taxon>Bacillati</taxon>
        <taxon>Bacillota</taxon>
        <taxon>Bacilli</taxon>
        <taxon>Bacillales</taxon>
        <taxon>Paenibacillaceae</taxon>
        <taxon>Paenibacillus</taxon>
    </lineage>
</organism>
<keyword evidence="4" id="KW-1185">Reference proteome</keyword>
<evidence type="ECO:0000256" key="1">
    <source>
        <dbReference type="SAM" id="Phobius"/>
    </source>
</evidence>
<dbReference type="Pfam" id="PF08955">
    <property type="entry name" value="BofC_C"/>
    <property type="match status" value="1"/>
</dbReference>
<feature type="transmembrane region" description="Helical" evidence="1">
    <location>
        <begin position="20"/>
        <end position="41"/>
    </location>
</feature>
<evidence type="ECO:0000313" key="3">
    <source>
        <dbReference type="EMBL" id="MFD0871203.1"/>
    </source>
</evidence>
<dbReference type="InterPro" id="IPR015050">
    <property type="entry name" value="BofC_C"/>
</dbReference>
<sequence length="226" mass="25415">MSLSSLLKQLKKLLKQKKRWLSLGLVILAAGVSVTASAYYWNKNRTVSNGTQEQKSLSVWSSRVDSPEESQEGNKAVLDVLMRDNEPKLVFHQKNYVCGEEVVQLGWLKPGEIADYSLQNPRAVISLQDNQQVYLTEQIDDLSEKCKGNVYFGIDKDGNLSLFEGMPAGEQIIRTFFQLNVQHLKSSLPSETLNQLYDGIRILDLDDYNSVISTFSDYAVQGGKSE</sequence>
<name>A0ABW3DFW0_9BACL</name>
<protein>
    <submittedName>
        <fullName evidence="3">BofC C-terminal domain-containing protein</fullName>
    </submittedName>
</protein>
<feature type="domain" description="Bypass of forespore C C-terminal" evidence="2">
    <location>
        <begin position="140"/>
        <end position="216"/>
    </location>
</feature>
<dbReference type="Proteomes" id="UP001597120">
    <property type="component" value="Unassembled WGS sequence"/>
</dbReference>
<keyword evidence="1" id="KW-0472">Membrane</keyword>
<gene>
    <name evidence="3" type="ORF">ACFQ03_18840</name>
</gene>
<proteinExistence type="predicted"/>
<dbReference type="InterPro" id="IPR038117">
    <property type="entry name" value="BofC_C_sf"/>
</dbReference>
<keyword evidence="1" id="KW-1133">Transmembrane helix</keyword>